<evidence type="ECO:0000313" key="1">
    <source>
        <dbReference type="EMBL" id="SPQ98388.1"/>
    </source>
</evidence>
<evidence type="ECO:0000313" key="2">
    <source>
        <dbReference type="Proteomes" id="UP000290189"/>
    </source>
</evidence>
<protein>
    <submittedName>
        <fullName evidence="1">Uncharacterized protein</fullName>
    </submittedName>
</protein>
<accession>A0A3P3YDZ4</accession>
<sequence length="119" mass="13265">MDFSNGYALSENCQVQNQTLCRNPLRRLDNDFHSSRQLRSPVDHWTTGIAGDITTSTVRPCPGRLTCPSRSYCLLILLAVWASRDHPAPTIARTVHEVAPPLNAIPTTTEQHFPLETVV</sequence>
<proteinExistence type="predicted"/>
<name>A0A3P3YDZ4_PLABS</name>
<dbReference type="Proteomes" id="UP000290189">
    <property type="component" value="Unassembled WGS sequence"/>
</dbReference>
<keyword evidence="1" id="KW-0496">Mitochondrion</keyword>
<dbReference type="EMBL" id="OVEO01000009">
    <property type="protein sequence ID" value="SPQ98388.1"/>
    <property type="molecule type" value="Genomic_DNA"/>
</dbReference>
<reference evidence="1 2" key="1">
    <citation type="submission" date="2018-03" db="EMBL/GenBank/DDBJ databases">
        <authorList>
            <person name="Fogelqvist J."/>
        </authorList>
    </citation>
    <scope>NUCLEOTIDE SEQUENCE [LARGE SCALE GENOMIC DNA]</scope>
</reference>
<organism evidence="1 2">
    <name type="scientific">Plasmodiophora brassicae</name>
    <name type="common">Clubroot disease agent</name>
    <dbReference type="NCBI Taxonomy" id="37360"/>
    <lineage>
        <taxon>Eukaryota</taxon>
        <taxon>Sar</taxon>
        <taxon>Rhizaria</taxon>
        <taxon>Endomyxa</taxon>
        <taxon>Phytomyxea</taxon>
        <taxon>Plasmodiophorida</taxon>
        <taxon>Plasmodiophoridae</taxon>
        <taxon>Plasmodiophora</taxon>
    </lineage>
</organism>
<geneLocation type="mitochondrion" evidence="1"/>
<dbReference type="AlphaFoldDB" id="A0A3P3YDZ4"/>
<gene>
    <name evidence="1" type="ORF">PLBR_LOCUS5603</name>
</gene>